<dbReference type="PANTHER" id="PTHR10429">
    <property type="entry name" value="DNA-3-METHYLADENINE GLYCOSYLASE"/>
    <property type="match status" value="1"/>
</dbReference>
<keyword evidence="2" id="KW-0227">DNA damage</keyword>
<organism evidence="5">
    <name type="scientific">marine sediment metagenome</name>
    <dbReference type="NCBI Taxonomy" id="412755"/>
    <lineage>
        <taxon>unclassified sequences</taxon>
        <taxon>metagenomes</taxon>
        <taxon>ecological metagenomes</taxon>
    </lineage>
</organism>
<dbReference type="InterPro" id="IPR003180">
    <property type="entry name" value="MPG"/>
</dbReference>
<keyword evidence="3" id="KW-0378">Hydrolase</keyword>
<dbReference type="GO" id="GO:0006284">
    <property type="term" value="P:base-excision repair"/>
    <property type="evidence" value="ECO:0007669"/>
    <property type="project" value="InterPro"/>
</dbReference>
<evidence type="ECO:0000256" key="3">
    <source>
        <dbReference type="ARBA" id="ARBA00022801"/>
    </source>
</evidence>
<dbReference type="InterPro" id="IPR036995">
    <property type="entry name" value="MPG_sf"/>
</dbReference>
<sequence length="176" mass="20279">NYLVRETEKGHMIGKILEVEAYLGPDDKASHSYNYRKTERTKVMYMKPGTLYIYLIYGLYYCLNVITEPEQMPCAVLIRQLFPIDGIELMIANRNAKIGKYFKNLVDGPGKLCIALDITKDKFNGKDSCSSESKLYFAQGEKVLKEKILLNKRIGVDYAEEDKDRLLRFTIKTEIA</sequence>
<comment type="similarity">
    <text evidence="1">Belongs to the DNA glycosylase MPG family.</text>
</comment>
<dbReference type="GO" id="GO:0003905">
    <property type="term" value="F:alkylbase DNA N-glycosylase activity"/>
    <property type="evidence" value="ECO:0007669"/>
    <property type="project" value="InterPro"/>
</dbReference>
<dbReference type="SUPFAM" id="SSF50486">
    <property type="entry name" value="FMT C-terminal domain-like"/>
    <property type="match status" value="1"/>
</dbReference>
<dbReference type="NCBIfam" id="TIGR00567">
    <property type="entry name" value="3mg"/>
    <property type="match status" value="1"/>
</dbReference>
<dbReference type="AlphaFoldDB" id="X1H6K3"/>
<evidence type="ECO:0000256" key="4">
    <source>
        <dbReference type="ARBA" id="ARBA00023204"/>
    </source>
</evidence>
<protein>
    <recommendedName>
        <fullName evidence="6">3-methyladenine DNA glycosylase</fullName>
    </recommendedName>
</protein>
<proteinExistence type="inferred from homology"/>
<dbReference type="GO" id="GO:0003677">
    <property type="term" value="F:DNA binding"/>
    <property type="evidence" value="ECO:0007669"/>
    <property type="project" value="InterPro"/>
</dbReference>
<dbReference type="FunFam" id="3.10.300.10:FF:000001">
    <property type="entry name" value="Putative 3-methyladenine DNA glycosylase"/>
    <property type="match status" value="1"/>
</dbReference>
<feature type="non-terminal residue" evidence="5">
    <location>
        <position position="1"/>
    </location>
</feature>
<dbReference type="EMBL" id="BARU01023402">
    <property type="protein sequence ID" value="GAH52715.1"/>
    <property type="molecule type" value="Genomic_DNA"/>
</dbReference>
<comment type="caution">
    <text evidence="5">The sequence shown here is derived from an EMBL/GenBank/DDBJ whole genome shotgun (WGS) entry which is preliminary data.</text>
</comment>
<dbReference type="HAMAP" id="MF_00527">
    <property type="entry name" value="3MGH"/>
    <property type="match status" value="1"/>
</dbReference>
<evidence type="ECO:0000256" key="2">
    <source>
        <dbReference type="ARBA" id="ARBA00022763"/>
    </source>
</evidence>
<reference evidence="5" key="1">
    <citation type="journal article" date="2014" name="Front. Microbiol.">
        <title>High frequency of phylogenetically diverse reductive dehalogenase-homologous genes in deep subseafloor sedimentary metagenomes.</title>
        <authorList>
            <person name="Kawai M."/>
            <person name="Futagami T."/>
            <person name="Toyoda A."/>
            <person name="Takaki Y."/>
            <person name="Nishi S."/>
            <person name="Hori S."/>
            <person name="Arai W."/>
            <person name="Tsubouchi T."/>
            <person name="Morono Y."/>
            <person name="Uchiyama I."/>
            <person name="Ito T."/>
            <person name="Fujiyama A."/>
            <person name="Inagaki F."/>
            <person name="Takami H."/>
        </authorList>
    </citation>
    <scope>NUCLEOTIDE SEQUENCE</scope>
    <source>
        <strain evidence="5">Expedition CK06-06</strain>
    </source>
</reference>
<dbReference type="Pfam" id="PF02245">
    <property type="entry name" value="Pur_DNA_glyco"/>
    <property type="match status" value="1"/>
</dbReference>
<evidence type="ECO:0000313" key="5">
    <source>
        <dbReference type="EMBL" id="GAH52715.1"/>
    </source>
</evidence>
<dbReference type="PANTHER" id="PTHR10429:SF0">
    <property type="entry name" value="DNA-3-METHYLADENINE GLYCOSYLASE"/>
    <property type="match status" value="1"/>
</dbReference>
<accession>X1H6K3</accession>
<name>X1H6K3_9ZZZZ</name>
<evidence type="ECO:0000256" key="1">
    <source>
        <dbReference type="ARBA" id="ARBA00009232"/>
    </source>
</evidence>
<evidence type="ECO:0008006" key="6">
    <source>
        <dbReference type="Google" id="ProtNLM"/>
    </source>
</evidence>
<dbReference type="InterPro" id="IPR011034">
    <property type="entry name" value="Formyl_transferase-like_C_sf"/>
</dbReference>
<gene>
    <name evidence="5" type="ORF">S03H2_37988</name>
</gene>
<dbReference type="CDD" id="cd00540">
    <property type="entry name" value="AAG"/>
    <property type="match status" value="1"/>
</dbReference>
<dbReference type="Gene3D" id="3.10.300.10">
    <property type="entry name" value="Methylpurine-DNA glycosylase (MPG)"/>
    <property type="match status" value="1"/>
</dbReference>
<keyword evidence="4" id="KW-0234">DNA repair</keyword>